<feature type="region of interest" description="Disordered" evidence="1">
    <location>
        <begin position="1233"/>
        <end position="1263"/>
    </location>
</feature>
<dbReference type="InterPro" id="IPR038765">
    <property type="entry name" value="Papain-like_cys_pep_sf"/>
</dbReference>
<dbReference type="InterPro" id="IPR018392">
    <property type="entry name" value="LysM"/>
</dbReference>
<dbReference type="InterPro" id="IPR003882">
    <property type="entry name" value="Pistil_extensin"/>
</dbReference>
<accession>A0A835SJ87</accession>
<dbReference type="GO" id="GO:0006508">
    <property type="term" value="P:proteolysis"/>
    <property type="evidence" value="ECO:0007669"/>
    <property type="project" value="InterPro"/>
</dbReference>
<feature type="compositionally biased region" description="Pro residues" evidence="1">
    <location>
        <begin position="546"/>
        <end position="606"/>
    </location>
</feature>
<keyword evidence="2" id="KW-0812">Transmembrane</keyword>
<dbReference type="SUPFAM" id="SSF54001">
    <property type="entry name" value="Cysteine proteinases"/>
    <property type="match status" value="1"/>
</dbReference>
<evidence type="ECO:0000313" key="5">
    <source>
        <dbReference type="Proteomes" id="UP000650467"/>
    </source>
</evidence>
<feature type="compositionally biased region" description="Low complexity" evidence="1">
    <location>
        <begin position="1233"/>
        <end position="1261"/>
    </location>
</feature>
<reference evidence="4" key="1">
    <citation type="journal article" date="2020" name="bioRxiv">
        <title>Comparative genomics of Chlamydomonas.</title>
        <authorList>
            <person name="Craig R.J."/>
            <person name="Hasan A.R."/>
            <person name="Ness R.W."/>
            <person name="Keightley P.D."/>
        </authorList>
    </citation>
    <scope>NUCLEOTIDE SEQUENCE</scope>
    <source>
        <strain evidence="4">SAG 7.73</strain>
    </source>
</reference>
<feature type="transmembrane region" description="Helical" evidence="2">
    <location>
        <begin position="1685"/>
        <end position="1713"/>
    </location>
</feature>
<dbReference type="Pfam" id="PF01476">
    <property type="entry name" value="LysM"/>
    <property type="match status" value="1"/>
</dbReference>
<evidence type="ECO:0000259" key="3">
    <source>
        <dbReference type="SMART" id="SM00645"/>
    </source>
</evidence>
<sequence>MKSGILEADAWSAMVAGVAAQQCPRDAVDSELAKLLDEATRQAARAKQVLGWERAPRADFPVTQIVSNQPAVAIVHAPDDWKTYDGRRVYAGACSADPRKANHAVLIVGYTATEWIVQNSWGPSWGEGGYMRLPRDEDNNALGRNPCGLFNFVTYPVLDRVTPERRGDLVQEGYCSGVDLVASSGGAGRTVRQIAQHYNVPINDFLRINGHIPADPDAELDVNTAFYVPPCTRNVPKPPVPSAECGTTYHVSYQPATGTATSAYDQGGAAGRRLRDASRAAVPCATCTGATIAVPTFAYLSSTSRTTIPCATCTGAAIAVPTFAYPRSTSRTTIPCATCTGATIAVPTFAYPRGTSRTTIPCATCTGATISWTAITHAAVAVTSLAIARRAPFAAHTPFALAVAQCAARTSLALSAAAGVPLAAIARIDVARPVSFYAAEGLNHYEHDLAQPAEAAEPWPFSTSMPSLAAAAAACAAYPGCAGFVVQTTTFGGFGGFGGGEGFSTVLYAFKSAVLPAVQVSSGGGGGFITTTTCLYSKVPIVAPDPLPPPSPPAPSPPPPPSPVPPFPQPPQPETPAPPGPPLPPSPAPVPAPPSPPAPPPAPPRPPRPEAAAFPYKDGDGQPGAWRAVADPRGALMTARNVAEGAPVTFVGGLAPDGGPSEQQIWYMVQSQPASVEMRFAFALSASAAGGGDGGTGEDGTAGEDLDWSSGLCLTRSSGDVGGLAVLALCDSTDANQRFGILQFQNEAIFDVSESHVVNEEMLTSSQPPTGMLQIQGLDDDRACLVVDGASNALAYQALPPPPETELPSRFGTCDEWPDDVLYVMEPHTESLQQFRWLDGGAAVAAGETNLESETTRTVEVACPPGEYVIGFKGAAFVGLPLLPGCIWEALKRPGFDRKAILSRMAWAAAGTGFYTARTLICSDQQTEVELDLQMDAMREARDERYVQWRDIDCLGGFDLVRARPGGRFSNYPDLFFRCRDTGEWTSYTGGLGIAGRDGAAAPAPPDGFDSYAPVDPAFVVAVNETCGRLNLRDDELNGQPPSPAQLAAVGLGNVTSGPAFAALRSRDHMRLFSEVELEKLPAVAACPPGQVLAGFVLLRDRWPPYAPNGATRSSRAGLSPVLAFQAVEDLLADSLLAPAHLFGAACRSAYAGAAAAPVLAAENLIHPDPPPAPEGASYLGSVLPPAGSAPPAGSQPILQEVKCAANAYVTAFFGAGDREGVNRLGLRCSDGSTSSVGSGVRSSQNPLAQQSAEGAEGSGSYSMEHRCPDGFDAMQVRGERLGPQTAAGISTFALHCDTTTGSSSPASATPDFYSVALNGSVVGSGAWAQVGYPFWVYGTAAGDTNGRAYTAGEAAHLRGTNAECGKDAQGNPQFVSSMVIEAYGVQGSGGGALLTVVRAVHVYCRAKPAPSVDASFYDIALRYGITLRELLAANPKVNPSLGLAAYDNTTLQVPQRCAATALQPPVTTIAAVCTRRWPLPNTTITGMETCGNIAMTHGLNLRYLNEINQGVCPNAATRVDRGMRLCNQPASTVAALPFRPPGGRRRHAIEAMVAPTATAAAGEVARPATITAHASQPRRRALLADVVRCKSWRWVPEGATCDSLAAAHSLSADKLLQLPENEGLNCQYLAIGTKPRSTLSCAALACFTVARAALTCAALTCGDLPVTTAFALTAMATVTRAISIALSVALAVILSISVTFALAVTLSVAVALSISPHTSASTATGSSACPWRHAPIPIPGSSITVLGATAPDAAATPRQVPEYPTLASLTALASGNLFTAGRRPAA</sequence>
<dbReference type="GO" id="GO:0008234">
    <property type="term" value="F:cysteine-type peptidase activity"/>
    <property type="evidence" value="ECO:0007669"/>
    <property type="project" value="InterPro"/>
</dbReference>
<dbReference type="Pfam" id="PF00112">
    <property type="entry name" value="Peptidase_C1"/>
    <property type="match status" value="1"/>
</dbReference>
<dbReference type="PANTHER" id="PTHR24216">
    <property type="entry name" value="PAXILLIN-RELATED"/>
    <property type="match status" value="1"/>
</dbReference>
<dbReference type="EMBL" id="JAEHOC010000037">
    <property type="protein sequence ID" value="KAG2428004.1"/>
    <property type="molecule type" value="Genomic_DNA"/>
</dbReference>
<keyword evidence="2" id="KW-0472">Membrane</keyword>
<organism evidence="4 5">
    <name type="scientific">Chlamydomonas incerta</name>
    <dbReference type="NCBI Taxonomy" id="51695"/>
    <lineage>
        <taxon>Eukaryota</taxon>
        <taxon>Viridiplantae</taxon>
        <taxon>Chlorophyta</taxon>
        <taxon>core chlorophytes</taxon>
        <taxon>Chlorophyceae</taxon>
        <taxon>CS clade</taxon>
        <taxon>Chlamydomonadales</taxon>
        <taxon>Chlamydomonadaceae</taxon>
        <taxon>Chlamydomonas</taxon>
    </lineage>
</organism>
<evidence type="ECO:0000313" key="4">
    <source>
        <dbReference type="EMBL" id="KAG2428004.1"/>
    </source>
</evidence>
<protein>
    <recommendedName>
        <fullName evidence="3">Peptidase C1A papain C-terminal domain-containing protein</fullName>
    </recommendedName>
</protein>
<dbReference type="InterPro" id="IPR000668">
    <property type="entry name" value="Peptidase_C1A_C"/>
</dbReference>
<dbReference type="CDD" id="cd00118">
    <property type="entry name" value="LysM"/>
    <property type="match status" value="1"/>
</dbReference>
<dbReference type="Proteomes" id="UP000650467">
    <property type="component" value="Unassembled WGS sequence"/>
</dbReference>
<evidence type="ECO:0000256" key="2">
    <source>
        <dbReference type="SAM" id="Phobius"/>
    </source>
</evidence>
<name>A0A835SJ87_CHLIN</name>
<gene>
    <name evidence="4" type="ORF">HXX76_011990</name>
</gene>
<proteinExistence type="predicted"/>
<keyword evidence="5" id="KW-1185">Reference proteome</keyword>
<dbReference type="OrthoDB" id="65740at2759"/>
<feature type="domain" description="Peptidase C1A papain C-terminal" evidence="3">
    <location>
        <begin position="6"/>
        <end position="157"/>
    </location>
</feature>
<keyword evidence="2" id="KW-1133">Transmembrane helix</keyword>
<feature type="region of interest" description="Disordered" evidence="1">
    <location>
        <begin position="546"/>
        <end position="627"/>
    </location>
</feature>
<comment type="caution">
    <text evidence="4">The sequence shown here is derived from an EMBL/GenBank/DDBJ whole genome shotgun (WGS) entry which is preliminary data.</text>
</comment>
<dbReference type="Gene3D" id="3.90.70.10">
    <property type="entry name" value="Cysteine proteinases"/>
    <property type="match status" value="1"/>
</dbReference>
<dbReference type="PRINTS" id="PR01218">
    <property type="entry name" value="PSTLEXTENSIN"/>
</dbReference>
<evidence type="ECO:0000256" key="1">
    <source>
        <dbReference type="SAM" id="MobiDB-lite"/>
    </source>
</evidence>
<dbReference type="SMART" id="SM00645">
    <property type="entry name" value="Pept_C1"/>
    <property type="match status" value="1"/>
</dbReference>
<dbReference type="PANTHER" id="PTHR24216:SF65">
    <property type="entry name" value="PAXILLIN-LIKE PROTEIN 1"/>
    <property type="match status" value="1"/>
</dbReference>